<dbReference type="Pfam" id="PF19263">
    <property type="entry name" value="DUF5906"/>
    <property type="match status" value="1"/>
</dbReference>
<dbReference type="GO" id="GO:0016787">
    <property type="term" value="F:hydrolase activity"/>
    <property type="evidence" value="ECO:0007669"/>
    <property type="project" value="UniProtKB-KW"/>
</dbReference>
<organism evidence="5 6">
    <name type="scientific">Enterococcus gallinarum</name>
    <dbReference type="NCBI Taxonomy" id="1353"/>
    <lineage>
        <taxon>Bacteria</taxon>
        <taxon>Bacillati</taxon>
        <taxon>Bacillota</taxon>
        <taxon>Bacilli</taxon>
        <taxon>Lactobacillales</taxon>
        <taxon>Enterococcaceae</taxon>
        <taxon>Enterococcus</taxon>
    </lineage>
</organism>
<evidence type="ECO:0000259" key="4">
    <source>
        <dbReference type="PROSITE" id="PS51206"/>
    </source>
</evidence>
<dbReference type="InterPro" id="IPR006500">
    <property type="entry name" value="Helicase_put_C_phage/plasmid"/>
</dbReference>
<protein>
    <submittedName>
        <fullName evidence="5">Phage/plasmid primase, P4 family</fullName>
    </submittedName>
</protein>
<dbReference type="InterPro" id="IPR051620">
    <property type="entry name" value="ORF904-like_C"/>
</dbReference>
<dbReference type="NCBIfam" id="TIGR01613">
    <property type="entry name" value="primase_Cterm"/>
    <property type="match status" value="1"/>
</dbReference>
<keyword evidence="3" id="KW-0067">ATP-binding</keyword>
<evidence type="ECO:0000256" key="2">
    <source>
        <dbReference type="ARBA" id="ARBA00022801"/>
    </source>
</evidence>
<keyword evidence="1" id="KW-0547">Nucleotide-binding</keyword>
<dbReference type="GO" id="GO:0005524">
    <property type="term" value="F:ATP binding"/>
    <property type="evidence" value="ECO:0007669"/>
    <property type="project" value="UniProtKB-KW"/>
</dbReference>
<dbReference type="InterPro" id="IPR045455">
    <property type="entry name" value="NrS-1_pol-like_helicase"/>
</dbReference>
<dbReference type="Gene3D" id="3.40.50.300">
    <property type="entry name" value="P-loop containing nucleotide triphosphate hydrolases"/>
    <property type="match status" value="1"/>
</dbReference>
<accession>A0AAE4KRI0</accession>
<dbReference type="EMBL" id="JARPZN010000003">
    <property type="protein sequence ID" value="MDT2689738.1"/>
    <property type="molecule type" value="Genomic_DNA"/>
</dbReference>
<name>A0AAE4KRI0_ENTGA</name>
<dbReference type="SUPFAM" id="SSF52540">
    <property type="entry name" value="P-loop containing nucleoside triphosphate hydrolases"/>
    <property type="match status" value="1"/>
</dbReference>
<proteinExistence type="predicted"/>
<dbReference type="PANTHER" id="PTHR35372:SF2">
    <property type="entry name" value="SF3 HELICASE DOMAIN-CONTAINING PROTEIN"/>
    <property type="match status" value="1"/>
</dbReference>
<gene>
    <name evidence="5" type="ORF">P7E30_05935</name>
</gene>
<dbReference type="SMART" id="SM00885">
    <property type="entry name" value="D5_N"/>
    <property type="match status" value="1"/>
</dbReference>
<dbReference type="InterPro" id="IPR027417">
    <property type="entry name" value="P-loop_NTPase"/>
</dbReference>
<evidence type="ECO:0000256" key="1">
    <source>
        <dbReference type="ARBA" id="ARBA00022741"/>
    </source>
</evidence>
<dbReference type="PROSITE" id="PS51206">
    <property type="entry name" value="SF3_HELICASE_1"/>
    <property type="match status" value="1"/>
</dbReference>
<dbReference type="InterPro" id="IPR014818">
    <property type="entry name" value="Phage/plasmid_primase_P4_C"/>
</dbReference>
<comment type="caution">
    <text evidence="5">The sequence shown here is derived from an EMBL/GenBank/DDBJ whole genome shotgun (WGS) entry which is preliminary data.</text>
</comment>
<keyword evidence="2" id="KW-0378">Hydrolase</keyword>
<evidence type="ECO:0000313" key="5">
    <source>
        <dbReference type="EMBL" id="MDT2689738.1"/>
    </source>
</evidence>
<dbReference type="RefSeq" id="WP_311809803.1">
    <property type="nucleotide sequence ID" value="NZ_JARPZN010000003.1"/>
</dbReference>
<feature type="domain" description="SF3 helicase" evidence="4">
    <location>
        <begin position="180"/>
        <end position="338"/>
    </location>
</feature>
<dbReference type="PANTHER" id="PTHR35372">
    <property type="entry name" value="ATP BINDING PROTEIN-RELATED"/>
    <property type="match status" value="1"/>
</dbReference>
<dbReference type="AlphaFoldDB" id="A0AAE4KRI0"/>
<evidence type="ECO:0000256" key="3">
    <source>
        <dbReference type="ARBA" id="ARBA00022840"/>
    </source>
</evidence>
<evidence type="ECO:0000313" key="6">
    <source>
        <dbReference type="Proteomes" id="UP001183682"/>
    </source>
</evidence>
<sequence length="477" mass="55225">MSEIIELQELQKKKIGEEKKLPSWIYTDEKGNTKVNASKLGYEIMNEIPMIRTNGLLYGARFDKKTGSWRIDSLSDFLDGYITGKLESFNKWSQQKLGETKKFIMIKIFDPTMKENPFNNSKPYLANFKNGTYNIKTGELKPHDTKDYILQSHDYVVDPKSNLKPEKAIEWLRDLTGDEKSAQHLMEIIGYCFYRSYAPFQTITILQGSGENGKSTFLDFLTKVIGKDNTSNMTLQELGNKQNRFAGANLFQKEANLFADVDSEFLKSTGLLKALTGGDRLSAEFKGKDHFMFVNFAKLIFSANELPAFNDFTHGFERRLYVVPFDCVIDESFKTKHDLNAIEKEIPLFATYCISMFKEALDRKELTVSDKMNQAKDKWLKESNHIMRFIEEKCSIDMESSEGDSSKTIYEEYQKFCYQESLRELSQPKFSKQLEKMGIVKVKQSVRGTRLWRYRHLHLRNEYTPTESLEALASLDI</sequence>
<dbReference type="Pfam" id="PF08706">
    <property type="entry name" value="D5_N"/>
    <property type="match status" value="1"/>
</dbReference>
<reference evidence="5" key="1">
    <citation type="submission" date="2023-03" db="EMBL/GenBank/DDBJ databases">
        <authorList>
            <person name="Shen W."/>
            <person name="Cai J."/>
        </authorList>
    </citation>
    <scope>NUCLEOTIDE SEQUENCE</scope>
    <source>
        <strain evidence="5">K69-2</strain>
    </source>
</reference>
<dbReference type="InterPro" id="IPR014015">
    <property type="entry name" value="Helicase_SF3_DNA-vir"/>
</dbReference>
<dbReference type="Proteomes" id="UP001183682">
    <property type="component" value="Unassembled WGS sequence"/>
</dbReference>